<organism evidence="2 3">
    <name type="scientific">Cephalotus follicularis</name>
    <name type="common">Albany pitcher plant</name>
    <dbReference type="NCBI Taxonomy" id="3775"/>
    <lineage>
        <taxon>Eukaryota</taxon>
        <taxon>Viridiplantae</taxon>
        <taxon>Streptophyta</taxon>
        <taxon>Embryophyta</taxon>
        <taxon>Tracheophyta</taxon>
        <taxon>Spermatophyta</taxon>
        <taxon>Magnoliopsida</taxon>
        <taxon>eudicotyledons</taxon>
        <taxon>Gunneridae</taxon>
        <taxon>Pentapetalae</taxon>
        <taxon>rosids</taxon>
        <taxon>fabids</taxon>
        <taxon>Oxalidales</taxon>
        <taxon>Cephalotaceae</taxon>
        <taxon>Cephalotus</taxon>
    </lineage>
</organism>
<dbReference type="EMBL" id="BDDD01000080">
    <property type="protein sequence ID" value="GAV58760.1"/>
    <property type="molecule type" value="Genomic_DNA"/>
</dbReference>
<comment type="caution">
    <text evidence="2">The sequence shown here is derived from an EMBL/GenBank/DDBJ whole genome shotgun (WGS) entry which is preliminary data.</text>
</comment>
<reference evidence="3" key="1">
    <citation type="submission" date="2016-04" db="EMBL/GenBank/DDBJ databases">
        <title>Cephalotus genome sequencing.</title>
        <authorList>
            <person name="Fukushima K."/>
            <person name="Hasebe M."/>
            <person name="Fang X."/>
        </authorList>
    </citation>
    <scope>NUCLEOTIDE SEQUENCE [LARGE SCALE GENOMIC DNA]</scope>
    <source>
        <strain evidence="3">cv. St1</strain>
    </source>
</reference>
<gene>
    <name evidence="2" type="ORF">CFOL_v3_02293</name>
</gene>
<dbReference type="STRING" id="3775.A0A1Q3ASZ0"/>
<dbReference type="Proteomes" id="UP000187406">
    <property type="component" value="Unassembled WGS sequence"/>
</dbReference>
<keyword evidence="3" id="KW-1185">Reference proteome</keyword>
<evidence type="ECO:0000313" key="2">
    <source>
        <dbReference type="EMBL" id="GAV58760.1"/>
    </source>
</evidence>
<dbReference type="AlphaFoldDB" id="A0A1Q3ASZ0"/>
<dbReference type="Pfam" id="PF13976">
    <property type="entry name" value="gag_pre-integrs"/>
    <property type="match status" value="1"/>
</dbReference>
<dbReference type="InterPro" id="IPR039537">
    <property type="entry name" value="Retrotran_Ty1/copia-like"/>
</dbReference>
<sequence>MKRLKVDSLYKLHGSTVIGSVTISSSVSDSYDTKLWHMRLGHMSEKGMNNLSKRGLLGGNSVGKLDFCEHCIYGKQKRVNFSTGIHGTNGTFDYIHSYLWGPSGVPSKGGGARYMLTFIDDFFMKVWVYFLKYKINVFVTFKQ</sequence>
<evidence type="ECO:0000313" key="3">
    <source>
        <dbReference type="Proteomes" id="UP000187406"/>
    </source>
</evidence>
<feature type="domain" description="GAG-pre-integrase" evidence="1">
    <location>
        <begin position="9"/>
        <end position="76"/>
    </location>
</feature>
<proteinExistence type="predicted"/>
<dbReference type="PANTHER" id="PTHR42648:SF28">
    <property type="entry name" value="TRANSPOSON-ENCODED PROTEIN WITH RIBONUCLEASE H-LIKE AND RETROVIRUS ZINC FINGER-LIKE DOMAINS"/>
    <property type="match status" value="1"/>
</dbReference>
<dbReference type="PANTHER" id="PTHR42648">
    <property type="entry name" value="TRANSPOSASE, PUTATIVE-RELATED"/>
    <property type="match status" value="1"/>
</dbReference>
<dbReference type="OrthoDB" id="1751483at2759"/>
<protein>
    <submittedName>
        <fullName evidence="2">Gag_pre-integrs domain-containing protein</fullName>
    </submittedName>
</protein>
<name>A0A1Q3ASZ0_CEPFO</name>
<dbReference type="InterPro" id="IPR025724">
    <property type="entry name" value="GAG-pre-integrase_dom"/>
</dbReference>
<accession>A0A1Q3ASZ0</accession>
<dbReference type="InParanoid" id="A0A1Q3ASZ0"/>
<evidence type="ECO:0000259" key="1">
    <source>
        <dbReference type="Pfam" id="PF13976"/>
    </source>
</evidence>